<keyword evidence="5" id="KW-0862">Zinc</keyword>
<evidence type="ECO:0000256" key="3">
    <source>
        <dbReference type="ARBA" id="ARBA00022723"/>
    </source>
</evidence>
<sequence length="447" mass="48601">MKLMLRNLALALVVCFIAVPVTAQAQGLVRDAEIEALLRDYSDPLFRAAGLESSRVGISLINDRRLNAFVTNGQNIYVHTGLILEAEEPNMVIGVLAHEIGHITGGHLARGAEAAANAQAPMLLATILGLGSILAGAGDVGMALITGGQQLAVRSYLSYSRGQEAAADNTALQLLEATGQSPEGIIGMMESLANQEILSEVYQDPYARSHPMSRDRVNAYRNGARTSPYTDIRDPESRIFRHRMAQAKIYGYLDPPGTTLRRYRDDNSAPGRYARTVAYYRQGQRSKALQELDALIAAMPDNPWLHELKGQIYYETGLAAQGIEPYKKALSLRPDEPLLLVGLASCLLGKGGNGGEANRATNEQAITYLREVLRIDPFNGAAYLQMSKGYGQLDETALAQWALAEYYAAAGRPEAAMHARRALKGLPEGSVEHIRAVDILSTSKKRR</sequence>
<gene>
    <name evidence="10" type="ORF">ISQ19_02455</name>
</gene>
<evidence type="ECO:0000259" key="9">
    <source>
        <dbReference type="Pfam" id="PF01435"/>
    </source>
</evidence>
<keyword evidence="8" id="KW-0732">Signal</keyword>
<evidence type="ECO:0000313" key="11">
    <source>
        <dbReference type="Proteomes" id="UP000785783"/>
    </source>
</evidence>
<evidence type="ECO:0000256" key="4">
    <source>
        <dbReference type="ARBA" id="ARBA00022801"/>
    </source>
</evidence>
<evidence type="ECO:0000256" key="5">
    <source>
        <dbReference type="ARBA" id="ARBA00022833"/>
    </source>
</evidence>
<keyword evidence="4" id="KW-0378">Hydrolase</keyword>
<keyword evidence="7" id="KW-0802">TPR repeat</keyword>
<evidence type="ECO:0000256" key="8">
    <source>
        <dbReference type="SAM" id="SignalP"/>
    </source>
</evidence>
<dbReference type="AlphaFoldDB" id="A0A937HD03"/>
<dbReference type="Gene3D" id="1.25.40.10">
    <property type="entry name" value="Tetratricopeptide repeat domain"/>
    <property type="match status" value="1"/>
</dbReference>
<dbReference type="PROSITE" id="PS50005">
    <property type="entry name" value="TPR"/>
    <property type="match status" value="1"/>
</dbReference>
<dbReference type="SUPFAM" id="SSF48452">
    <property type="entry name" value="TPR-like"/>
    <property type="match status" value="1"/>
</dbReference>
<comment type="cofactor">
    <cofactor evidence="1">
        <name>Zn(2+)</name>
        <dbReference type="ChEBI" id="CHEBI:29105"/>
    </cofactor>
</comment>
<proteinExistence type="predicted"/>
<dbReference type="EMBL" id="JADHOK010000017">
    <property type="protein sequence ID" value="MBL6761539.1"/>
    <property type="molecule type" value="Genomic_DNA"/>
</dbReference>
<comment type="caution">
    <text evidence="10">The sequence shown here is derived from an EMBL/GenBank/DDBJ whole genome shotgun (WGS) entry which is preliminary data.</text>
</comment>
<evidence type="ECO:0000313" key="10">
    <source>
        <dbReference type="EMBL" id="MBL6761539.1"/>
    </source>
</evidence>
<dbReference type="InterPro" id="IPR051156">
    <property type="entry name" value="Mito/Outer_Membr_Metalloprot"/>
</dbReference>
<keyword evidence="2" id="KW-0645">Protease</keyword>
<dbReference type="InterPro" id="IPR001915">
    <property type="entry name" value="Peptidase_M48"/>
</dbReference>
<dbReference type="GO" id="GO:0004222">
    <property type="term" value="F:metalloendopeptidase activity"/>
    <property type="evidence" value="ECO:0007669"/>
    <property type="project" value="InterPro"/>
</dbReference>
<keyword evidence="6" id="KW-0482">Metalloprotease</keyword>
<dbReference type="Pfam" id="PF01435">
    <property type="entry name" value="Peptidase_M48"/>
    <property type="match status" value="1"/>
</dbReference>
<dbReference type="CDD" id="cd07324">
    <property type="entry name" value="M48C_Oma1-like"/>
    <property type="match status" value="1"/>
</dbReference>
<evidence type="ECO:0000256" key="6">
    <source>
        <dbReference type="ARBA" id="ARBA00023049"/>
    </source>
</evidence>
<name>A0A937HD03_9PROT</name>
<evidence type="ECO:0000256" key="1">
    <source>
        <dbReference type="ARBA" id="ARBA00001947"/>
    </source>
</evidence>
<dbReference type="Proteomes" id="UP000785783">
    <property type="component" value="Unassembled WGS sequence"/>
</dbReference>
<dbReference type="Gene3D" id="3.30.2010.10">
    <property type="entry name" value="Metalloproteases ('zincins'), catalytic domain"/>
    <property type="match status" value="1"/>
</dbReference>
<organism evidence="10 11">
    <name type="scientific">PS1 clade bacterium</name>
    <dbReference type="NCBI Taxonomy" id="2175152"/>
    <lineage>
        <taxon>Bacteria</taxon>
        <taxon>Pseudomonadati</taxon>
        <taxon>Pseudomonadota</taxon>
        <taxon>Alphaproteobacteria</taxon>
        <taxon>PS1 clade</taxon>
    </lineage>
</organism>
<feature type="repeat" description="TPR" evidence="7">
    <location>
        <begin position="303"/>
        <end position="336"/>
    </location>
</feature>
<feature type="chain" id="PRO_5037574331" evidence="8">
    <location>
        <begin position="26"/>
        <end position="447"/>
    </location>
</feature>
<protein>
    <submittedName>
        <fullName evidence="10">M48 family metallopeptidase</fullName>
    </submittedName>
</protein>
<dbReference type="InterPro" id="IPR011990">
    <property type="entry name" value="TPR-like_helical_dom_sf"/>
</dbReference>
<dbReference type="GO" id="GO:0046872">
    <property type="term" value="F:metal ion binding"/>
    <property type="evidence" value="ECO:0007669"/>
    <property type="project" value="UniProtKB-KW"/>
</dbReference>
<dbReference type="GO" id="GO:0051603">
    <property type="term" value="P:proteolysis involved in protein catabolic process"/>
    <property type="evidence" value="ECO:0007669"/>
    <property type="project" value="TreeGrafter"/>
</dbReference>
<dbReference type="GO" id="GO:0016020">
    <property type="term" value="C:membrane"/>
    <property type="evidence" value="ECO:0007669"/>
    <property type="project" value="TreeGrafter"/>
</dbReference>
<reference evidence="10" key="1">
    <citation type="submission" date="2020-10" db="EMBL/GenBank/DDBJ databases">
        <title>Microbiome of the Black Sea water column analyzed by genome centric metagenomics.</title>
        <authorList>
            <person name="Cabello-Yeves P.J."/>
            <person name="Callieri C."/>
            <person name="Picazo A."/>
            <person name="Mehrshad M."/>
            <person name="Haro-Moreno J.M."/>
            <person name="Roda-Garcia J."/>
            <person name="Dzembekova N."/>
            <person name="Slabakova V."/>
            <person name="Slabakova N."/>
            <person name="Moncheva S."/>
            <person name="Rodriguez-Valera F."/>
        </authorList>
    </citation>
    <scope>NUCLEOTIDE SEQUENCE</scope>
    <source>
        <strain evidence="10">BS307-5m-G5</strain>
    </source>
</reference>
<dbReference type="InterPro" id="IPR019734">
    <property type="entry name" value="TPR_rpt"/>
</dbReference>
<dbReference type="PANTHER" id="PTHR22726">
    <property type="entry name" value="METALLOENDOPEPTIDASE OMA1"/>
    <property type="match status" value="1"/>
</dbReference>
<keyword evidence="3" id="KW-0479">Metal-binding</keyword>
<evidence type="ECO:0000256" key="7">
    <source>
        <dbReference type="PROSITE-ProRule" id="PRU00339"/>
    </source>
</evidence>
<accession>A0A937HD03</accession>
<feature type="signal peptide" evidence="8">
    <location>
        <begin position="1"/>
        <end position="25"/>
    </location>
</feature>
<evidence type="ECO:0000256" key="2">
    <source>
        <dbReference type="ARBA" id="ARBA00022670"/>
    </source>
</evidence>
<feature type="domain" description="Peptidase M48" evidence="9">
    <location>
        <begin position="44"/>
        <end position="221"/>
    </location>
</feature>
<dbReference type="PANTHER" id="PTHR22726:SF1">
    <property type="entry name" value="METALLOENDOPEPTIDASE OMA1, MITOCHONDRIAL"/>
    <property type="match status" value="1"/>
</dbReference>